<organism evidence="1 2">
    <name type="scientific">Caerostris extrusa</name>
    <name type="common">Bark spider</name>
    <name type="synonym">Caerostris bankana</name>
    <dbReference type="NCBI Taxonomy" id="172846"/>
    <lineage>
        <taxon>Eukaryota</taxon>
        <taxon>Metazoa</taxon>
        <taxon>Ecdysozoa</taxon>
        <taxon>Arthropoda</taxon>
        <taxon>Chelicerata</taxon>
        <taxon>Arachnida</taxon>
        <taxon>Araneae</taxon>
        <taxon>Araneomorphae</taxon>
        <taxon>Entelegynae</taxon>
        <taxon>Araneoidea</taxon>
        <taxon>Araneidae</taxon>
        <taxon>Caerostris</taxon>
    </lineage>
</organism>
<keyword evidence="2" id="KW-1185">Reference proteome</keyword>
<dbReference type="AlphaFoldDB" id="A0AAV4UM76"/>
<feature type="non-terminal residue" evidence="1">
    <location>
        <position position="39"/>
    </location>
</feature>
<proteinExistence type="predicted"/>
<comment type="caution">
    <text evidence="1">The sequence shown here is derived from an EMBL/GenBank/DDBJ whole genome shotgun (WGS) entry which is preliminary data.</text>
</comment>
<reference evidence="1 2" key="1">
    <citation type="submission" date="2021-06" db="EMBL/GenBank/DDBJ databases">
        <title>Caerostris extrusa draft genome.</title>
        <authorList>
            <person name="Kono N."/>
            <person name="Arakawa K."/>
        </authorList>
    </citation>
    <scope>NUCLEOTIDE SEQUENCE [LARGE SCALE GENOMIC DNA]</scope>
</reference>
<evidence type="ECO:0000313" key="1">
    <source>
        <dbReference type="EMBL" id="GIY58903.1"/>
    </source>
</evidence>
<protein>
    <submittedName>
        <fullName evidence="1">Uncharacterized protein</fullName>
    </submittedName>
</protein>
<evidence type="ECO:0000313" key="2">
    <source>
        <dbReference type="Proteomes" id="UP001054945"/>
    </source>
</evidence>
<dbReference type="EMBL" id="BPLR01013125">
    <property type="protein sequence ID" value="GIY58903.1"/>
    <property type="molecule type" value="Genomic_DNA"/>
</dbReference>
<dbReference type="Proteomes" id="UP001054945">
    <property type="component" value="Unassembled WGS sequence"/>
</dbReference>
<accession>A0AAV4UM76</accession>
<name>A0AAV4UM76_CAEEX</name>
<sequence length="39" mass="4393">MLLVISARNKTNFTKSDDIRSSEAIVSFKTFMAGDEKKL</sequence>
<gene>
    <name evidence="1" type="ORF">CEXT_410261</name>
</gene>